<protein>
    <submittedName>
        <fullName evidence="1">Uncharacterized protein</fullName>
    </submittedName>
</protein>
<organism evidence="1 2">
    <name type="scientific">Reticulomyxa filosa</name>
    <dbReference type="NCBI Taxonomy" id="46433"/>
    <lineage>
        <taxon>Eukaryota</taxon>
        <taxon>Sar</taxon>
        <taxon>Rhizaria</taxon>
        <taxon>Retaria</taxon>
        <taxon>Foraminifera</taxon>
        <taxon>Monothalamids</taxon>
        <taxon>Reticulomyxidae</taxon>
        <taxon>Reticulomyxa</taxon>
    </lineage>
</organism>
<dbReference type="Proteomes" id="UP000023152">
    <property type="component" value="Unassembled WGS sequence"/>
</dbReference>
<sequence length="269" mass="31651">NKRLLVINTGLLDVTIKAVEHYRLLLSWAAYFHPTRLIPDCDNIISGLHGDLFNIKYMPFLFLPIPKFLKNFPKFLQCKGSFPIPENKIFSTVKFSNCTKICQLEISLIIFLQSQYNNKLSFKWLKMIMKGIYNFFFFMKNKAPQQNEEKEPLVFLHNATLSHSIEHAIFGKEGKILAASIKAHTFSTTWRTVFAHFQTLTTQQLENLVHNFNERDLHSKQRKFDKFQVLGYKSCWIQINCPIMFCSFYRNLNKKEILHQQLLLQFGCI</sequence>
<dbReference type="EMBL" id="ASPP01000891">
    <property type="protein sequence ID" value="ETO36217.1"/>
    <property type="molecule type" value="Genomic_DNA"/>
</dbReference>
<gene>
    <name evidence="1" type="ORF">RFI_00845</name>
</gene>
<feature type="non-terminal residue" evidence="1">
    <location>
        <position position="1"/>
    </location>
</feature>
<evidence type="ECO:0000313" key="1">
    <source>
        <dbReference type="EMBL" id="ETO36217.1"/>
    </source>
</evidence>
<reference evidence="1 2" key="1">
    <citation type="journal article" date="2013" name="Curr. Biol.">
        <title>The Genome of the Foraminiferan Reticulomyxa filosa.</title>
        <authorList>
            <person name="Glockner G."/>
            <person name="Hulsmann N."/>
            <person name="Schleicher M."/>
            <person name="Noegel A.A."/>
            <person name="Eichinger L."/>
            <person name="Gallinger C."/>
            <person name="Pawlowski J."/>
            <person name="Sierra R."/>
            <person name="Euteneuer U."/>
            <person name="Pillet L."/>
            <person name="Moustafa A."/>
            <person name="Platzer M."/>
            <person name="Groth M."/>
            <person name="Szafranski K."/>
            <person name="Schliwa M."/>
        </authorList>
    </citation>
    <scope>NUCLEOTIDE SEQUENCE [LARGE SCALE GENOMIC DNA]</scope>
</reference>
<accession>X6PEV9</accession>
<name>X6PEV9_RETFI</name>
<proteinExistence type="predicted"/>
<keyword evidence="2" id="KW-1185">Reference proteome</keyword>
<evidence type="ECO:0000313" key="2">
    <source>
        <dbReference type="Proteomes" id="UP000023152"/>
    </source>
</evidence>
<comment type="caution">
    <text evidence="1">The sequence shown here is derived from an EMBL/GenBank/DDBJ whole genome shotgun (WGS) entry which is preliminary data.</text>
</comment>
<dbReference type="AlphaFoldDB" id="X6PEV9"/>